<dbReference type="Proteomes" id="UP000565286">
    <property type="component" value="Unassembled WGS sequence"/>
</dbReference>
<name>A0A7W6G0U8_9HYPH</name>
<keyword evidence="1" id="KW-0560">Oxidoreductase</keyword>
<feature type="domain" description="3-hydroxyacyl-CoA dehydrogenase C-terminal" evidence="2">
    <location>
        <begin position="185"/>
        <end position="239"/>
    </location>
</feature>
<dbReference type="Gene3D" id="3.40.50.720">
    <property type="entry name" value="NAD(P)-binding Rossmann-like Domain"/>
    <property type="match status" value="1"/>
</dbReference>
<dbReference type="PANTHER" id="PTHR48075:SF5">
    <property type="entry name" value="3-HYDROXYBUTYRYL-COA DEHYDROGENASE"/>
    <property type="match status" value="1"/>
</dbReference>
<evidence type="ECO:0000313" key="5">
    <source>
        <dbReference type="Proteomes" id="UP000565286"/>
    </source>
</evidence>
<sequence length="317" mass="33705">MTVPEKIAVVGCGNIGAGWATHLLARGLSVTCADPALGAEERLRMAVARDLRLLGLDAVGITAAIDRLTFVPTIEQAVTNCDWVQENSPEDLEVKRKVIAAIEAAAPSHAVIASSTSSIMPSLLQAKALHPERIIAGHPFIPVPLIALVEVVGGARTSEATILAAMRFYTAIGKVPIHVRRELSGHIANRLQAALMREAFFLLEQGVASAGDIDLALTEGPGQRWAATGPFISQHLAGGPGGAAAAFANLGGALRAMWADLGAPLLNADLQNKVETGIEGILSETPEPVWQERRIELLRMLDRWKLDRQSEYPPSPL</sequence>
<dbReference type="PANTHER" id="PTHR48075">
    <property type="entry name" value="3-HYDROXYACYL-COA DEHYDROGENASE FAMILY PROTEIN"/>
    <property type="match status" value="1"/>
</dbReference>
<dbReference type="GO" id="GO:0070403">
    <property type="term" value="F:NAD+ binding"/>
    <property type="evidence" value="ECO:0007669"/>
    <property type="project" value="InterPro"/>
</dbReference>
<dbReference type="SUPFAM" id="SSF48179">
    <property type="entry name" value="6-phosphogluconate dehydrogenase C-terminal domain-like"/>
    <property type="match status" value="1"/>
</dbReference>
<dbReference type="InterPro" id="IPR008927">
    <property type="entry name" value="6-PGluconate_DH-like_C_sf"/>
</dbReference>
<evidence type="ECO:0000313" key="4">
    <source>
        <dbReference type="EMBL" id="MBB3945303.1"/>
    </source>
</evidence>
<dbReference type="InterPro" id="IPR036291">
    <property type="entry name" value="NAD(P)-bd_dom_sf"/>
</dbReference>
<dbReference type="Pfam" id="PF02737">
    <property type="entry name" value="3HCDH_N"/>
    <property type="match status" value="1"/>
</dbReference>
<dbReference type="AlphaFoldDB" id="A0A7W6G0U8"/>
<dbReference type="GO" id="GO:0006631">
    <property type="term" value="P:fatty acid metabolic process"/>
    <property type="evidence" value="ECO:0007669"/>
    <property type="project" value="InterPro"/>
</dbReference>
<dbReference type="InterPro" id="IPR013328">
    <property type="entry name" value="6PGD_dom2"/>
</dbReference>
<proteinExistence type="predicted"/>
<reference evidence="4 5" key="1">
    <citation type="submission" date="2020-08" db="EMBL/GenBank/DDBJ databases">
        <title>Genomic Encyclopedia of Type Strains, Phase IV (KMG-IV): sequencing the most valuable type-strain genomes for metagenomic binning, comparative biology and taxonomic classification.</title>
        <authorList>
            <person name="Goeker M."/>
        </authorList>
    </citation>
    <scope>NUCLEOTIDE SEQUENCE [LARGE SCALE GENOMIC DNA]</scope>
    <source>
        <strain evidence="4 5">DSM 26438</strain>
    </source>
</reference>
<gene>
    <name evidence="4" type="ORF">GGQ73_001236</name>
</gene>
<evidence type="ECO:0000259" key="2">
    <source>
        <dbReference type="Pfam" id="PF00725"/>
    </source>
</evidence>
<dbReference type="InterPro" id="IPR006108">
    <property type="entry name" value="3HC_DH_C"/>
</dbReference>
<comment type="caution">
    <text evidence="4">The sequence shown here is derived from an EMBL/GenBank/DDBJ whole genome shotgun (WGS) entry which is preliminary data.</text>
</comment>
<evidence type="ECO:0000259" key="3">
    <source>
        <dbReference type="Pfam" id="PF02737"/>
    </source>
</evidence>
<dbReference type="Pfam" id="PF00725">
    <property type="entry name" value="3HCDH"/>
    <property type="match status" value="1"/>
</dbReference>
<dbReference type="Gene3D" id="1.10.1040.10">
    <property type="entry name" value="N-(1-d-carboxylethyl)-l-norvaline Dehydrogenase, domain 2"/>
    <property type="match status" value="1"/>
</dbReference>
<dbReference type="RefSeq" id="WP_183894768.1">
    <property type="nucleotide sequence ID" value="NZ_JACIDV010000003.1"/>
</dbReference>
<feature type="domain" description="3-hydroxyacyl-CoA dehydrogenase NAD binding" evidence="3">
    <location>
        <begin position="6"/>
        <end position="180"/>
    </location>
</feature>
<evidence type="ECO:0000256" key="1">
    <source>
        <dbReference type="ARBA" id="ARBA00023002"/>
    </source>
</evidence>
<dbReference type="GO" id="GO:0016616">
    <property type="term" value="F:oxidoreductase activity, acting on the CH-OH group of donors, NAD or NADP as acceptor"/>
    <property type="evidence" value="ECO:0007669"/>
    <property type="project" value="InterPro"/>
</dbReference>
<dbReference type="InterPro" id="IPR006176">
    <property type="entry name" value="3-OHacyl-CoA_DH_NAD-bd"/>
</dbReference>
<dbReference type="EMBL" id="JACIDV010000003">
    <property type="protein sequence ID" value="MBB3945303.1"/>
    <property type="molecule type" value="Genomic_DNA"/>
</dbReference>
<protein>
    <submittedName>
        <fullName evidence="4">3-hydroxyacyl-CoA dehydrogenase</fullName>
    </submittedName>
</protein>
<dbReference type="SUPFAM" id="SSF51735">
    <property type="entry name" value="NAD(P)-binding Rossmann-fold domains"/>
    <property type="match status" value="1"/>
</dbReference>
<keyword evidence="5" id="KW-1185">Reference proteome</keyword>
<organism evidence="4 5">
    <name type="scientific">Rhizobium skierniewicense</name>
    <dbReference type="NCBI Taxonomy" id="984260"/>
    <lineage>
        <taxon>Bacteria</taxon>
        <taxon>Pseudomonadati</taxon>
        <taxon>Pseudomonadota</taxon>
        <taxon>Alphaproteobacteria</taxon>
        <taxon>Hyphomicrobiales</taxon>
        <taxon>Rhizobiaceae</taxon>
        <taxon>Rhizobium/Agrobacterium group</taxon>
        <taxon>Rhizobium</taxon>
    </lineage>
</organism>
<accession>A0A7W6G0U8</accession>